<dbReference type="Gene3D" id="3.80.10.10">
    <property type="entry name" value="Ribonuclease Inhibitor"/>
    <property type="match status" value="1"/>
</dbReference>
<dbReference type="EMBL" id="JADBJN010000004">
    <property type="protein sequence ID" value="KAG5669388.1"/>
    <property type="molecule type" value="Genomic_DNA"/>
</dbReference>
<dbReference type="OrthoDB" id="7789415at2759"/>
<gene>
    <name evidence="2" type="ORF">PVAND_017275</name>
</gene>
<proteinExistence type="predicted"/>
<comment type="caution">
    <text evidence="2">The sequence shown here is derived from an EMBL/GenBank/DDBJ whole genome shotgun (WGS) entry which is preliminary data.</text>
</comment>
<dbReference type="SUPFAM" id="SSF52058">
    <property type="entry name" value="L domain-like"/>
    <property type="match status" value="1"/>
</dbReference>
<feature type="chain" id="PRO_5039886271" evidence="1">
    <location>
        <begin position="22"/>
        <end position="234"/>
    </location>
</feature>
<keyword evidence="3" id="KW-1185">Reference proteome</keyword>
<dbReference type="AlphaFoldDB" id="A0A9J6BHT0"/>
<accession>A0A9J6BHT0</accession>
<dbReference type="InterPro" id="IPR001611">
    <property type="entry name" value="Leu-rich_rpt"/>
</dbReference>
<keyword evidence="1" id="KW-0732">Signal</keyword>
<evidence type="ECO:0000313" key="3">
    <source>
        <dbReference type="Proteomes" id="UP001107558"/>
    </source>
</evidence>
<protein>
    <submittedName>
        <fullName evidence="2">Uncharacterized protein</fullName>
    </submittedName>
</protein>
<organism evidence="2 3">
    <name type="scientific">Polypedilum vanderplanki</name>
    <name type="common">Sleeping chironomid midge</name>
    <dbReference type="NCBI Taxonomy" id="319348"/>
    <lineage>
        <taxon>Eukaryota</taxon>
        <taxon>Metazoa</taxon>
        <taxon>Ecdysozoa</taxon>
        <taxon>Arthropoda</taxon>
        <taxon>Hexapoda</taxon>
        <taxon>Insecta</taxon>
        <taxon>Pterygota</taxon>
        <taxon>Neoptera</taxon>
        <taxon>Endopterygota</taxon>
        <taxon>Diptera</taxon>
        <taxon>Nematocera</taxon>
        <taxon>Chironomoidea</taxon>
        <taxon>Chironomidae</taxon>
        <taxon>Chironominae</taxon>
        <taxon>Polypedilum</taxon>
        <taxon>Polypedilum</taxon>
    </lineage>
</organism>
<dbReference type="Pfam" id="PF13855">
    <property type="entry name" value="LRR_8"/>
    <property type="match status" value="1"/>
</dbReference>
<name>A0A9J6BHT0_POLVA</name>
<reference evidence="2" key="1">
    <citation type="submission" date="2021-03" db="EMBL/GenBank/DDBJ databases">
        <title>Chromosome level genome of the anhydrobiotic midge Polypedilum vanderplanki.</title>
        <authorList>
            <person name="Yoshida Y."/>
            <person name="Kikawada T."/>
            <person name="Gusev O."/>
        </authorList>
    </citation>
    <scope>NUCLEOTIDE SEQUENCE</scope>
    <source>
        <strain evidence="2">NIAS01</strain>
        <tissue evidence="2">Whole body or cell culture</tissue>
    </source>
</reference>
<feature type="signal peptide" evidence="1">
    <location>
        <begin position="1"/>
        <end position="21"/>
    </location>
</feature>
<evidence type="ECO:0000313" key="2">
    <source>
        <dbReference type="EMBL" id="KAG5669388.1"/>
    </source>
</evidence>
<evidence type="ECO:0000256" key="1">
    <source>
        <dbReference type="SAM" id="SignalP"/>
    </source>
</evidence>
<dbReference type="Proteomes" id="UP001107558">
    <property type="component" value="Chromosome 4"/>
</dbReference>
<sequence length="234" mass="27500">MFQRLVLPLLIILFTSSQVSSLELNCNYKFHTNWWAVDNIYFCEQTTSLVTTPNDIVDKIHGEHKENYGNNDVKGFRVDDKTMNYFPKGIDKFFPNLQFIAIWTTELKEIRQSDLAPFTKLRILSIWNNQIEVLEKDLLQFNTEIEYIGFGKNNIKFVDGKIFNHLRKLHTFHFDGNDCVSRQVAGNKHEVWDLTEEIEERCSDCRRVNDPRYHCDDSINETEVRVAVDAAKNE</sequence>
<dbReference type="InterPro" id="IPR032675">
    <property type="entry name" value="LRR_dom_sf"/>
</dbReference>